<keyword evidence="1" id="KW-0238">DNA-binding</keyword>
<reference evidence="3" key="1">
    <citation type="submission" date="2018-12" db="EMBL/GenBank/DDBJ databases">
        <authorList>
            <person name="Will S."/>
            <person name="Neumann-Schaal M."/>
            <person name="Henke P."/>
        </authorList>
    </citation>
    <scope>NUCLEOTIDE SEQUENCE</scope>
    <source>
        <strain evidence="3">PCC 7102</strain>
    </source>
</reference>
<accession>A0A433V8V2</accession>
<dbReference type="EMBL" id="RSCL01000016">
    <property type="protein sequence ID" value="RUT02525.1"/>
    <property type="molecule type" value="Genomic_DNA"/>
</dbReference>
<feature type="domain" description="Cas12f1-like TNB" evidence="2">
    <location>
        <begin position="305"/>
        <end position="369"/>
    </location>
</feature>
<dbReference type="GO" id="GO:0003677">
    <property type="term" value="F:DNA binding"/>
    <property type="evidence" value="ECO:0007669"/>
    <property type="project" value="UniProtKB-KW"/>
</dbReference>
<evidence type="ECO:0000259" key="2">
    <source>
        <dbReference type="Pfam" id="PF07282"/>
    </source>
</evidence>
<organism evidence="3 4">
    <name type="scientific">Dulcicalothrix desertica PCC 7102</name>
    <dbReference type="NCBI Taxonomy" id="232991"/>
    <lineage>
        <taxon>Bacteria</taxon>
        <taxon>Bacillati</taxon>
        <taxon>Cyanobacteriota</taxon>
        <taxon>Cyanophyceae</taxon>
        <taxon>Nostocales</taxon>
        <taxon>Calotrichaceae</taxon>
        <taxon>Dulcicalothrix</taxon>
    </lineage>
</organism>
<dbReference type="PANTHER" id="PTHR36172">
    <property type="match status" value="1"/>
</dbReference>
<keyword evidence="4" id="KW-1185">Reference proteome</keyword>
<dbReference type="InterPro" id="IPR051491">
    <property type="entry name" value="Recombinase/Transposase-rel"/>
</dbReference>
<gene>
    <name evidence="3" type="ORF">DSM106972_060030</name>
</gene>
<comment type="caution">
    <text evidence="3">The sequence shown here is derived from an EMBL/GenBank/DDBJ whole genome shotgun (WGS) entry which is preliminary data.</text>
</comment>
<dbReference type="InterPro" id="IPR010095">
    <property type="entry name" value="Cas12f1-like_TNB"/>
</dbReference>
<dbReference type="PANTHER" id="PTHR36172:SF1">
    <property type="entry name" value="RESOLVASE-RELATED"/>
    <property type="match status" value="1"/>
</dbReference>
<proteinExistence type="predicted"/>
<dbReference type="RefSeq" id="WP_127084228.1">
    <property type="nucleotide sequence ID" value="NZ_RSCL01000016.1"/>
</dbReference>
<protein>
    <recommendedName>
        <fullName evidence="2">Cas12f1-like TNB domain-containing protein</fullName>
    </recommendedName>
</protein>
<evidence type="ECO:0000256" key="1">
    <source>
        <dbReference type="ARBA" id="ARBA00023125"/>
    </source>
</evidence>
<reference evidence="3" key="2">
    <citation type="journal article" date="2019" name="Genome Biol. Evol.">
        <title>Day and night: Metabolic profiles and evolutionary relationships of six axenic non-marine cyanobacteria.</title>
        <authorList>
            <person name="Will S.E."/>
            <person name="Henke P."/>
            <person name="Boedeker C."/>
            <person name="Huang S."/>
            <person name="Brinkmann H."/>
            <person name="Rohde M."/>
            <person name="Jarek M."/>
            <person name="Friedl T."/>
            <person name="Seufert S."/>
            <person name="Schumacher M."/>
            <person name="Overmann J."/>
            <person name="Neumann-Schaal M."/>
            <person name="Petersen J."/>
        </authorList>
    </citation>
    <scope>NUCLEOTIDE SEQUENCE [LARGE SCALE GENOMIC DNA]</scope>
    <source>
        <strain evidence="3">PCC 7102</strain>
    </source>
</reference>
<dbReference type="OrthoDB" id="443538at2"/>
<dbReference type="NCBIfam" id="NF040570">
    <property type="entry name" value="guided_TnpB"/>
    <property type="match status" value="1"/>
</dbReference>
<dbReference type="AlphaFoldDB" id="A0A433V8V2"/>
<name>A0A433V8V2_9CYAN</name>
<dbReference type="Pfam" id="PF07282">
    <property type="entry name" value="Cas12f1-like_TNB"/>
    <property type="match status" value="1"/>
</dbReference>
<dbReference type="Proteomes" id="UP000271624">
    <property type="component" value="Unassembled WGS sequence"/>
</dbReference>
<evidence type="ECO:0000313" key="3">
    <source>
        <dbReference type="EMBL" id="RUT02525.1"/>
    </source>
</evidence>
<sequence length="393" mass="45030">MSVKIPVFPCKELHLIWKQWLAAYRWVYNQCVAFFNSGEKLPKNVSLDQHIQNLQKEKGSVWTACLGKTRQEAVCEAQSAFRQARKAMTRKPKIERTTVTIRFRSCRDNSQVIQFKNDAFKGGTWFVSKVKGLLFCTASGYELPTECVYGTELAYQRSQNGYQWFAIFPEYKEPEISSSQKVIAFDPGVRTFLTGFDGETILEFGKKDIGRVIRLCLHLDKLIGRKIKASGKENKKFRYKLGQAIKRVRIRIKNLINDMHHKVSSLLVQNYKVIFLPTYETSQMVLKAKRKINRKSVRSMLTWSFGRFALTLEQSCNRHGVLLVRTNEAYTSKSCPKCGTVHSKLGSNKTFTCPHCKFTLPRDWVGAINNLIKPVANLAFEIQDNKLVISCAG</sequence>
<evidence type="ECO:0000313" key="4">
    <source>
        <dbReference type="Proteomes" id="UP000271624"/>
    </source>
</evidence>